<dbReference type="PANTHER" id="PTHR46087">
    <property type="entry name" value="PUTATIVE, EXPRESSED-RELATED"/>
    <property type="match status" value="1"/>
</dbReference>
<accession>A0AB40AMD9</accession>
<dbReference type="PANTHER" id="PTHR46087:SF9">
    <property type="entry name" value="ARM REPEAT SUPERFAMILY PROTEIN"/>
    <property type="match status" value="1"/>
</dbReference>
<protein>
    <submittedName>
        <fullName evidence="2">Protein SEMI-ROLLED LEAF 2-like isoform X1</fullName>
    </submittedName>
</protein>
<dbReference type="InterPro" id="IPR049152">
    <property type="entry name" value="EFR3-like_ARM"/>
</dbReference>
<reference evidence="2" key="1">
    <citation type="submission" date="2025-08" db="UniProtKB">
        <authorList>
            <consortium name="RefSeq"/>
        </authorList>
    </citation>
    <scope>IDENTIFICATION</scope>
</reference>
<dbReference type="Pfam" id="PF21052">
    <property type="entry name" value="EFR3_ARM"/>
    <property type="match status" value="1"/>
</dbReference>
<dbReference type="InterPro" id="IPR016024">
    <property type="entry name" value="ARM-type_fold"/>
</dbReference>
<organism evidence="1 2">
    <name type="scientific">Dioscorea cayennensis subsp. rotundata</name>
    <name type="common">White Guinea yam</name>
    <name type="synonym">Dioscorea rotundata</name>
    <dbReference type="NCBI Taxonomy" id="55577"/>
    <lineage>
        <taxon>Eukaryota</taxon>
        <taxon>Viridiplantae</taxon>
        <taxon>Streptophyta</taxon>
        <taxon>Embryophyta</taxon>
        <taxon>Tracheophyta</taxon>
        <taxon>Spermatophyta</taxon>
        <taxon>Magnoliopsida</taxon>
        <taxon>Liliopsida</taxon>
        <taxon>Dioscoreales</taxon>
        <taxon>Dioscoreaceae</taxon>
        <taxon>Dioscorea</taxon>
    </lineage>
</organism>
<dbReference type="AlphaFoldDB" id="A0AB40AMD9"/>
<dbReference type="RefSeq" id="XP_039116166.1">
    <property type="nucleotide sequence ID" value="XM_039260232.1"/>
</dbReference>
<evidence type="ECO:0000313" key="1">
    <source>
        <dbReference type="Proteomes" id="UP001515500"/>
    </source>
</evidence>
<dbReference type="InterPro" id="IPR055296">
    <property type="entry name" value="SRL2-like"/>
</dbReference>
<dbReference type="GeneID" id="120251638"/>
<dbReference type="SUPFAM" id="SSF48371">
    <property type="entry name" value="ARM repeat"/>
    <property type="match status" value="1"/>
</dbReference>
<name>A0AB40AMD9_DIOCR</name>
<proteinExistence type="predicted"/>
<keyword evidence="1" id="KW-1185">Reference proteome</keyword>
<gene>
    <name evidence="2" type="primary">LOC120251638</name>
</gene>
<sequence length="1034" mass="116617">MGLISRKILPVCGRVLFLCPSLRSRSRQPVKRYKKILYEIFPRSQDEEPNDRKIAKLCEYASKNPLRIPKITDYLEQRCYKELRTERFGFAKIVMRIYRKLLISCREQMPLFASSLLSIIHTLLDQTRHDELRIVGCHTLFDFVNCQVGLFFLMDGTYMFNLESLIPRLCQLAQEIGKDEKMNKMRAAGLQALSSMIWFMGEYSHISTELDNIVSVVMENYENLQKKPEYLDNPPTQNSWVHEVCKAEGHVSPSPICITRIPSWKHILKDEVNLTFEEAWNPNFWSKVCMRNMADLAKEATTVRRVLESLFRYFDSNNWWSPQHGLALQVLLDLELLMEKSGQNNHLLISTLIKHLDQKAVLKQPDMQLNIVEVTTSLVKHSRSQTSVALVTSISDLVRHLRRTMQCALCNVDLGDDIIKRNNEFRAALDDCLVLLCKKVGDAGPVLDMMAVMLENITSTISVARSTVSAVYRTAQIIASVPNLSYQNKAFPEALFHQLLKAMVHPDRETRVGAHRIFSVVLVPSSVCPCPCSTAPESVKISDLQRTLSRTVSVFSSSAALFEKLKRDKFSFRENGFQDGLDNITHNIDGQQSCTNDAKLYRFQSSKSRMYSMKSSSLPSAVDKCSSDSSPKIMEPIPLRLSNRQIMLLLSSIFAQAIFPENTPENYEAIAHTFSLLLLFSRAKTSVSDALARSFQLAFSLRSISLGSGPLPPSRRRSLFMLATSMIIFCSKAFNVAPLIPIAKLSLNEKTVDPFLHLADDNRLQAMKIERVYGSKADDTDALESLSAAVEMTDNQAREAMVNVILNCVGDLLDLGTSLQSDLSVMRRQLLDDFVPEDEFVESSRQISLAYQNDHKSQLGVASGTPLVDDDLLLEVFESVADPESQPLIGTSNLLSVNQLLESVVETTYHTGRFSVSMTPDVPFKEMASHCEALLMGKQQKMSAFLSAQQKQEWFLAGLPQDPAEDKQSFYLQAHQFNMTQSGNPFLNHNQNAYTNAFHNAPPMFSSSAQNHHSEHFRLPATSPYDNFLKAAGC</sequence>
<dbReference type="Proteomes" id="UP001515500">
    <property type="component" value="Chromosome 20"/>
</dbReference>
<evidence type="ECO:0000313" key="2">
    <source>
        <dbReference type="RefSeq" id="XP_039116166.1"/>
    </source>
</evidence>